<name>A0A2K8SFY3_9NOSO</name>
<dbReference type="EMBL" id="CP024785">
    <property type="protein sequence ID" value="AUB34349.1"/>
    <property type="molecule type" value="Genomic_DNA"/>
</dbReference>
<gene>
    <name evidence="1" type="ORF">COO91_00169</name>
</gene>
<organism evidence="1 2">
    <name type="scientific">Nostoc flagelliforme CCNUN1</name>
    <dbReference type="NCBI Taxonomy" id="2038116"/>
    <lineage>
        <taxon>Bacteria</taxon>
        <taxon>Bacillati</taxon>
        <taxon>Cyanobacteriota</taxon>
        <taxon>Cyanophyceae</taxon>
        <taxon>Nostocales</taxon>
        <taxon>Nostocaceae</taxon>
        <taxon>Nostoc</taxon>
    </lineage>
</organism>
<keyword evidence="1" id="KW-0723">Serine/threonine-protein kinase</keyword>
<reference evidence="1 2" key="1">
    <citation type="submission" date="2017-11" db="EMBL/GenBank/DDBJ databases">
        <title>Complete genome of a free-living desiccation-tolerant cyanobacterium and its photosynthetic adaptation to extreme terrestrial habitat.</title>
        <authorList>
            <person name="Shang J."/>
        </authorList>
    </citation>
    <scope>NUCLEOTIDE SEQUENCE [LARGE SCALE GENOMIC DNA]</scope>
    <source>
        <strain evidence="1 2">CCNUN1</strain>
    </source>
</reference>
<sequence length="45" mass="5407">MKQAQTLLWKGKVEATKALFTDRKGKQIQSFYRYLDKHCHRLINI</sequence>
<keyword evidence="2" id="KW-1185">Reference proteome</keyword>
<protein>
    <submittedName>
        <fullName evidence="1">Serine/threonine protein kinase</fullName>
    </submittedName>
</protein>
<evidence type="ECO:0000313" key="1">
    <source>
        <dbReference type="EMBL" id="AUB34349.1"/>
    </source>
</evidence>
<accession>A0A2K8SFY3</accession>
<dbReference type="AlphaFoldDB" id="A0A2K8SFY3"/>
<proteinExistence type="predicted"/>
<dbReference type="KEGG" id="nfl:COO91_00169"/>
<evidence type="ECO:0000313" key="2">
    <source>
        <dbReference type="Proteomes" id="UP000232003"/>
    </source>
</evidence>
<dbReference type="GO" id="GO:0004674">
    <property type="term" value="F:protein serine/threonine kinase activity"/>
    <property type="evidence" value="ECO:0007669"/>
    <property type="project" value="UniProtKB-KW"/>
</dbReference>
<keyword evidence="1" id="KW-0808">Transferase</keyword>
<dbReference type="Proteomes" id="UP000232003">
    <property type="component" value="Chromosome"/>
</dbReference>
<keyword evidence="1" id="KW-0418">Kinase</keyword>